<organism evidence="1 2">
    <name type="scientific">Chryseobacterium formosus</name>
    <dbReference type="NCBI Taxonomy" id="1537363"/>
    <lineage>
        <taxon>Bacteria</taxon>
        <taxon>Pseudomonadati</taxon>
        <taxon>Bacteroidota</taxon>
        <taxon>Flavobacteriia</taxon>
        <taxon>Flavobacteriales</taxon>
        <taxon>Weeksellaceae</taxon>
        <taxon>Chryseobacterium group</taxon>
        <taxon>Chryseobacterium</taxon>
    </lineage>
</organism>
<evidence type="ECO:0000313" key="2">
    <source>
        <dbReference type="Proteomes" id="UP001073122"/>
    </source>
</evidence>
<dbReference type="Proteomes" id="UP001073122">
    <property type="component" value="Unassembled WGS sequence"/>
</dbReference>
<proteinExistence type="predicted"/>
<name>A0ABT3XPP2_9FLAO</name>
<evidence type="ECO:0000313" key="1">
    <source>
        <dbReference type="EMBL" id="MCX8523606.1"/>
    </source>
</evidence>
<reference evidence="1" key="1">
    <citation type="submission" date="2022-10" db="EMBL/GenBank/DDBJ databases">
        <title>Chryseobacterium sp. nov., a novel bacterial species.</title>
        <authorList>
            <person name="Cao Y."/>
        </authorList>
    </citation>
    <scope>NUCLEOTIDE SEQUENCE</scope>
    <source>
        <strain evidence="1">CCTCC AB2015118</strain>
    </source>
</reference>
<gene>
    <name evidence="1" type="ORF">OF897_06690</name>
</gene>
<protein>
    <submittedName>
        <fullName evidence="1">Uncharacterized protein</fullName>
    </submittedName>
</protein>
<dbReference type="RefSeq" id="WP_267264916.1">
    <property type="nucleotide sequence ID" value="NZ_JAOVZW010000008.1"/>
</dbReference>
<keyword evidence="2" id="KW-1185">Reference proteome</keyword>
<sequence length="86" mass="9723">MYTEIEQETLDIDWFFTDGKNIGFVASGGGKLPEVIAGSSENNQKLISYFRSLRDISSIVINPNLDSLIHEVFGNGVDERYLQDFF</sequence>
<comment type="caution">
    <text evidence="1">The sequence shown here is derived from an EMBL/GenBank/DDBJ whole genome shotgun (WGS) entry which is preliminary data.</text>
</comment>
<dbReference type="EMBL" id="JAOVZW010000008">
    <property type="protein sequence ID" value="MCX8523606.1"/>
    <property type="molecule type" value="Genomic_DNA"/>
</dbReference>
<accession>A0ABT3XPP2</accession>